<name>A0A2N8HGA6_9BACT</name>
<dbReference type="SUPFAM" id="SSF46785">
    <property type="entry name" value="Winged helix' DNA-binding domain"/>
    <property type="match status" value="1"/>
</dbReference>
<dbReference type="EMBL" id="PJKA01000003">
    <property type="protein sequence ID" value="PNC19795.1"/>
    <property type="molecule type" value="Genomic_DNA"/>
</dbReference>
<dbReference type="GO" id="GO:0003700">
    <property type="term" value="F:DNA-binding transcription factor activity"/>
    <property type="evidence" value="ECO:0007669"/>
    <property type="project" value="InterPro"/>
</dbReference>
<dbReference type="InterPro" id="IPR018356">
    <property type="entry name" value="Tscrpt_reg_HTH_DeoR_CS"/>
</dbReference>
<dbReference type="Gene3D" id="1.10.10.10">
    <property type="entry name" value="Winged helix-like DNA-binding domain superfamily/Winged helix DNA-binding domain"/>
    <property type="match status" value="1"/>
</dbReference>
<dbReference type="InterPro" id="IPR036388">
    <property type="entry name" value="WH-like_DNA-bd_sf"/>
</dbReference>
<dbReference type="InterPro" id="IPR037171">
    <property type="entry name" value="NagB/RpiA_transferase-like"/>
</dbReference>
<dbReference type="PROSITE" id="PS51000">
    <property type="entry name" value="HTH_DEOR_2"/>
    <property type="match status" value="1"/>
</dbReference>
<dbReference type="Proteomes" id="UP000236000">
    <property type="component" value="Unassembled WGS sequence"/>
</dbReference>
<dbReference type="PROSITE" id="PS00894">
    <property type="entry name" value="HTH_DEOR_1"/>
    <property type="match status" value="1"/>
</dbReference>
<dbReference type="Pfam" id="PF08220">
    <property type="entry name" value="HTH_DeoR"/>
    <property type="match status" value="1"/>
</dbReference>
<evidence type="ECO:0000313" key="6">
    <source>
        <dbReference type="Proteomes" id="UP000236000"/>
    </source>
</evidence>
<keyword evidence="3" id="KW-0804">Transcription</keyword>
<gene>
    <name evidence="5" type="ORF">CXU22_01935</name>
</gene>
<dbReference type="PANTHER" id="PTHR30363">
    <property type="entry name" value="HTH-TYPE TRANSCRIPTIONAL REGULATOR SRLR-RELATED"/>
    <property type="match status" value="1"/>
</dbReference>
<evidence type="ECO:0000259" key="4">
    <source>
        <dbReference type="PROSITE" id="PS51000"/>
    </source>
</evidence>
<proteinExistence type="predicted"/>
<dbReference type="OrthoDB" id="9797223at2"/>
<dbReference type="InterPro" id="IPR050313">
    <property type="entry name" value="Carb_Metab_HTH_regulators"/>
</dbReference>
<dbReference type="Pfam" id="PF00455">
    <property type="entry name" value="DeoRC"/>
    <property type="match status" value="1"/>
</dbReference>
<sequence>MYLASQRKEFILKTLAEHGAARTIALAKQMKVTDETVRNDLINLEKRGFLKRVHGGALALTHKSLHEDIVTQDDVSIRIAKKAVQNIPASVVMFIDSSTMGYQICNHINSRDTHVVSNNPTLLTRLEGIPNLSFYCTGGRFDREALVYVGQEAAKAAGSLSIDMVVLTPDCYSPKHGAGYKNMLQSEFIKSVIPPDAKVIIATPSTSVANNPAFYTVAPSQISMLITDEALSPEMADQIEKSGVKVELA</sequence>
<dbReference type="SUPFAM" id="SSF100950">
    <property type="entry name" value="NagB/RpiA/CoA transferase-like"/>
    <property type="match status" value="1"/>
</dbReference>
<dbReference type="InterPro" id="IPR014036">
    <property type="entry name" value="DeoR-like_C"/>
</dbReference>
<comment type="caution">
    <text evidence="5">The sequence shown here is derived from an EMBL/GenBank/DDBJ whole genome shotgun (WGS) entry which is preliminary data.</text>
</comment>
<dbReference type="PRINTS" id="PR00037">
    <property type="entry name" value="HTHLACR"/>
</dbReference>
<dbReference type="RefSeq" id="WP_102712004.1">
    <property type="nucleotide sequence ID" value="NZ_CABMLK010000002.1"/>
</dbReference>
<evidence type="ECO:0000256" key="1">
    <source>
        <dbReference type="ARBA" id="ARBA00023015"/>
    </source>
</evidence>
<keyword evidence="2" id="KW-0238">DNA-binding</keyword>
<dbReference type="SMART" id="SM00420">
    <property type="entry name" value="HTH_DEOR"/>
    <property type="match status" value="1"/>
</dbReference>
<organism evidence="5 6">
    <name type="scientific">Akkermansia muciniphila</name>
    <dbReference type="NCBI Taxonomy" id="239935"/>
    <lineage>
        <taxon>Bacteria</taxon>
        <taxon>Pseudomonadati</taxon>
        <taxon>Verrucomicrobiota</taxon>
        <taxon>Verrucomicrobiia</taxon>
        <taxon>Verrucomicrobiales</taxon>
        <taxon>Akkermansiaceae</taxon>
        <taxon>Akkermansia</taxon>
    </lineage>
</organism>
<feature type="domain" description="HTH deoR-type" evidence="4">
    <location>
        <begin position="4"/>
        <end position="59"/>
    </location>
</feature>
<evidence type="ECO:0000256" key="2">
    <source>
        <dbReference type="ARBA" id="ARBA00023125"/>
    </source>
</evidence>
<dbReference type="InterPro" id="IPR001034">
    <property type="entry name" value="DeoR_HTH"/>
</dbReference>
<dbReference type="InterPro" id="IPR036390">
    <property type="entry name" value="WH_DNA-bd_sf"/>
</dbReference>
<dbReference type="PANTHER" id="PTHR30363:SF44">
    <property type="entry name" value="AGA OPERON TRANSCRIPTIONAL REPRESSOR-RELATED"/>
    <property type="match status" value="1"/>
</dbReference>
<protein>
    <recommendedName>
        <fullName evidence="4">HTH deoR-type domain-containing protein</fullName>
    </recommendedName>
</protein>
<evidence type="ECO:0000313" key="5">
    <source>
        <dbReference type="EMBL" id="PNC19795.1"/>
    </source>
</evidence>
<keyword evidence="1" id="KW-0805">Transcription regulation</keyword>
<accession>A0A2N8HGA6</accession>
<dbReference type="GO" id="GO:0003677">
    <property type="term" value="F:DNA binding"/>
    <property type="evidence" value="ECO:0007669"/>
    <property type="project" value="UniProtKB-KW"/>
</dbReference>
<dbReference type="AlphaFoldDB" id="A0A2N8HGA6"/>
<dbReference type="SMART" id="SM01134">
    <property type="entry name" value="DeoRC"/>
    <property type="match status" value="1"/>
</dbReference>
<evidence type="ECO:0000256" key="3">
    <source>
        <dbReference type="ARBA" id="ARBA00023163"/>
    </source>
</evidence>
<reference evidence="5 6" key="1">
    <citation type="journal article" date="2017" name="BMC Genomics">
        <title>Genome sequencing of 39 Akkermansia muciniphila isolates reveals its population structure, genomic and functional diverisity, and global distribution in mammalian gut microbiotas.</title>
        <authorList>
            <person name="Guo X."/>
            <person name="Li S."/>
            <person name="Zhang J."/>
            <person name="Wu F."/>
            <person name="Li X."/>
            <person name="Wu D."/>
            <person name="Zhang M."/>
            <person name="Ou Z."/>
            <person name="Jie Z."/>
            <person name="Yan Q."/>
            <person name="Li P."/>
            <person name="Yi J."/>
            <person name="Peng Y."/>
        </authorList>
    </citation>
    <scope>NUCLEOTIDE SEQUENCE [LARGE SCALE GENOMIC DNA]</scope>
    <source>
        <strain evidence="5 6">GP24</strain>
    </source>
</reference>